<comment type="caution">
    <text evidence="2">The sequence shown here is derived from an EMBL/GenBank/DDBJ whole genome shotgun (WGS) entry which is preliminary data.</text>
</comment>
<dbReference type="InterPro" id="IPR008792">
    <property type="entry name" value="PQQD"/>
</dbReference>
<keyword evidence="1" id="KW-1133">Transmembrane helix</keyword>
<dbReference type="Pfam" id="PF05402">
    <property type="entry name" value="PqqD"/>
    <property type="match status" value="1"/>
</dbReference>
<dbReference type="AlphaFoldDB" id="X0X8E2"/>
<proteinExistence type="predicted"/>
<evidence type="ECO:0000313" key="2">
    <source>
        <dbReference type="EMBL" id="GAG31687.1"/>
    </source>
</evidence>
<feature type="transmembrane region" description="Helical" evidence="1">
    <location>
        <begin position="7"/>
        <end position="28"/>
    </location>
</feature>
<protein>
    <recommendedName>
        <fullName evidence="3">Radical SAM core domain-containing protein</fullName>
    </recommendedName>
</protein>
<gene>
    <name evidence="2" type="ORF">S01H1_66575</name>
</gene>
<keyword evidence="1" id="KW-0472">Membrane</keyword>
<keyword evidence="1" id="KW-0812">Transmembrane</keyword>
<evidence type="ECO:0008006" key="3">
    <source>
        <dbReference type="Google" id="ProtNLM"/>
    </source>
</evidence>
<feature type="non-terminal residue" evidence="2">
    <location>
        <position position="237"/>
    </location>
</feature>
<reference evidence="2" key="1">
    <citation type="journal article" date="2014" name="Front. Microbiol.">
        <title>High frequency of phylogenetically diverse reductive dehalogenase-homologous genes in deep subseafloor sedimentary metagenomes.</title>
        <authorList>
            <person name="Kawai M."/>
            <person name="Futagami T."/>
            <person name="Toyoda A."/>
            <person name="Takaki Y."/>
            <person name="Nishi S."/>
            <person name="Hori S."/>
            <person name="Arai W."/>
            <person name="Tsubouchi T."/>
            <person name="Morono Y."/>
            <person name="Uchiyama I."/>
            <person name="Ito T."/>
            <person name="Fujiyama A."/>
            <person name="Inagaki F."/>
            <person name="Takami H."/>
        </authorList>
    </citation>
    <scope>NUCLEOTIDE SEQUENCE</scope>
    <source>
        <strain evidence="2">Expedition CK06-06</strain>
    </source>
</reference>
<accession>X0X8E2</accession>
<sequence length="237" mass="26118">MRRGALDFVLVGILAAAGVVMLLIGLLADFGPEEGRIVAESSSGALVRWLSVGIGAAVIALAFILSLLAIRRRRQVADPDHSAEHHLVESFLERPKPLKQGIFHLRSGDPMEGYRVHLRIEANGNGTLVVNAAKIIHLNQTAAEYAKLIVEERTPHDAVSEITSRYNVPRKIALADYEKIRNIITELGRGGDICPVTYLDLDRYEPFSVETFAPYRVDLILTYACNSDCGHCYVAKE</sequence>
<dbReference type="EMBL" id="BARS01044026">
    <property type="protein sequence ID" value="GAG31687.1"/>
    <property type="molecule type" value="Genomic_DNA"/>
</dbReference>
<organism evidence="2">
    <name type="scientific">marine sediment metagenome</name>
    <dbReference type="NCBI Taxonomy" id="412755"/>
    <lineage>
        <taxon>unclassified sequences</taxon>
        <taxon>metagenomes</taxon>
        <taxon>ecological metagenomes</taxon>
    </lineage>
</organism>
<feature type="transmembrane region" description="Helical" evidence="1">
    <location>
        <begin position="48"/>
        <end position="70"/>
    </location>
</feature>
<evidence type="ECO:0000256" key="1">
    <source>
        <dbReference type="SAM" id="Phobius"/>
    </source>
</evidence>
<name>X0X8E2_9ZZZZ</name>